<dbReference type="CDD" id="cd00201">
    <property type="entry name" value="WW"/>
    <property type="match status" value="1"/>
</dbReference>
<dbReference type="InterPro" id="IPR001202">
    <property type="entry name" value="WW_dom"/>
</dbReference>
<dbReference type="AlphaFoldDB" id="A0A2N9FNN1"/>
<dbReference type="GO" id="GO:0005634">
    <property type="term" value="C:nucleus"/>
    <property type="evidence" value="ECO:0007669"/>
    <property type="project" value="TreeGrafter"/>
</dbReference>
<dbReference type="GO" id="GO:0071164">
    <property type="term" value="F:RNA cap trimethylguanosine synthase activity"/>
    <property type="evidence" value="ECO:0007669"/>
    <property type="project" value="TreeGrafter"/>
</dbReference>
<dbReference type="PANTHER" id="PTHR14741:SF32">
    <property type="entry name" value="TRIMETHYLGUANOSINE SYNTHASE"/>
    <property type="match status" value="1"/>
</dbReference>
<gene>
    <name evidence="3" type="ORF">FSB_LOCUS20229</name>
</gene>
<evidence type="ECO:0000259" key="2">
    <source>
        <dbReference type="PROSITE" id="PS50020"/>
    </source>
</evidence>
<protein>
    <recommendedName>
        <fullName evidence="2">WW domain-containing protein</fullName>
    </recommendedName>
</protein>
<feature type="compositionally biased region" description="Polar residues" evidence="1">
    <location>
        <begin position="33"/>
        <end position="44"/>
    </location>
</feature>
<evidence type="ECO:0000313" key="3">
    <source>
        <dbReference type="EMBL" id="SPC92347.1"/>
    </source>
</evidence>
<name>A0A2N9FNN1_FAGSY</name>
<dbReference type="Gene3D" id="2.20.70.10">
    <property type="match status" value="1"/>
</dbReference>
<dbReference type="InterPro" id="IPR036020">
    <property type="entry name" value="WW_dom_sf"/>
</dbReference>
<dbReference type="PROSITE" id="PS50020">
    <property type="entry name" value="WW_DOMAIN_2"/>
    <property type="match status" value="1"/>
</dbReference>
<proteinExistence type="predicted"/>
<dbReference type="PANTHER" id="PTHR14741">
    <property type="entry name" value="S-ADENOSYLMETHIONINE-DEPENDENT METHYLTRANSFERASE RELATED"/>
    <property type="match status" value="1"/>
</dbReference>
<evidence type="ECO:0000256" key="1">
    <source>
        <dbReference type="SAM" id="MobiDB-lite"/>
    </source>
</evidence>
<sequence length="603" mass="66957">MDSIESECEGLAIKALGSLFKLTQVFLWDDGSTETPQKQRSSYPGHSKWNGMGRGKRKGTRMKHSNSHQDIEDEELELSKVSEGEIVSPTIFHDNTSSSLCSMSMLGQSESSNYDVAVDAKISQCPSGEADNSASSTGIYCDADKEQVLDGRSDIVSIDGRGSSTVFNDDVKNSANLTNLDAGHSTQRYLLDASFDHDMQEYDGKYDLEVLSAAYCDTKHEINSNDNSTEQPSVPDSVAYTIFSKTLDHNGTDNFECSDDLGDWMVHWDPFYKRNYFYNIKTHSSTWYPPPGMEHLAYGDIDNELKEVIAEVTEMDVSPAVEVTDLCNLQTKIDSFEESINNGKLGDPPPDELSVGIGHGAGNSMSGVAVTTVSRSLEHTDELDGINRNCINVNTLCLLPNALEHIDSSGIKIKQPVYDEVCSGDLQQKYTDRPDELNCVDLLDKYNNIISCDVNYEDDEASQVLDISSLNDTITEVVSECSYMPLGNVVTVEDEIVTYDAFVMTKQKKKVRRTRRQRKFSNDDEDLQFQGILGESSADIGKYWCQRYLLFSRFDSGIKMDEEGWFSVTPESIARHHASRCGSGIIVDCFTGVGGNAIQFAQR</sequence>
<feature type="domain" description="WW" evidence="2">
    <location>
        <begin position="264"/>
        <end position="292"/>
    </location>
</feature>
<dbReference type="EMBL" id="OIVN01001302">
    <property type="protein sequence ID" value="SPC92347.1"/>
    <property type="molecule type" value="Genomic_DNA"/>
</dbReference>
<feature type="region of interest" description="Disordered" evidence="1">
    <location>
        <begin position="32"/>
        <end position="71"/>
    </location>
</feature>
<dbReference type="Gene3D" id="3.40.50.150">
    <property type="entry name" value="Vaccinia Virus protein VP39"/>
    <property type="match status" value="1"/>
</dbReference>
<organism evidence="3">
    <name type="scientific">Fagus sylvatica</name>
    <name type="common">Beechnut</name>
    <dbReference type="NCBI Taxonomy" id="28930"/>
    <lineage>
        <taxon>Eukaryota</taxon>
        <taxon>Viridiplantae</taxon>
        <taxon>Streptophyta</taxon>
        <taxon>Embryophyta</taxon>
        <taxon>Tracheophyta</taxon>
        <taxon>Spermatophyta</taxon>
        <taxon>Magnoliopsida</taxon>
        <taxon>eudicotyledons</taxon>
        <taxon>Gunneridae</taxon>
        <taxon>Pentapetalae</taxon>
        <taxon>rosids</taxon>
        <taxon>fabids</taxon>
        <taxon>Fagales</taxon>
        <taxon>Fagaceae</taxon>
        <taxon>Fagus</taxon>
    </lineage>
</organism>
<dbReference type="InterPro" id="IPR029063">
    <property type="entry name" value="SAM-dependent_MTases_sf"/>
</dbReference>
<dbReference type="SUPFAM" id="SSF51045">
    <property type="entry name" value="WW domain"/>
    <property type="match status" value="1"/>
</dbReference>
<accession>A0A2N9FNN1</accession>
<dbReference type="PROSITE" id="PS01159">
    <property type="entry name" value="WW_DOMAIN_1"/>
    <property type="match status" value="1"/>
</dbReference>
<reference evidence="3" key="1">
    <citation type="submission" date="2018-02" db="EMBL/GenBank/DDBJ databases">
        <authorList>
            <person name="Cohen D.B."/>
            <person name="Kent A.D."/>
        </authorList>
    </citation>
    <scope>NUCLEOTIDE SEQUENCE</scope>
</reference>
<feature type="compositionally biased region" description="Basic residues" evidence="1">
    <location>
        <begin position="54"/>
        <end position="66"/>
    </location>
</feature>